<name>A0A2K9NS90_BACTC</name>
<dbReference type="RefSeq" id="WP_102243648.1">
    <property type="nucleotide sequence ID" value="NZ_CP025704.1"/>
</dbReference>
<proteinExistence type="predicted"/>
<reference evidence="1 2" key="1">
    <citation type="submission" date="2018-01" db="EMBL/GenBank/DDBJ databases">
        <title>Complete genome sequence of Bacteriovorax stolpii DSM12778.</title>
        <authorList>
            <person name="Tang B."/>
            <person name="Chang J."/>
        </authorList>
    </citation>
    <scope>NUCLEOTIDE SEQUENCE [LARGE SCALE GENOMIC DNA]</scope>
    <source>
        <strain evidence="1 2">DSM 12778</strain>
    </source>
</reference>
<organism evidence="1 2">
    <name type="scientific">Bacteriovorax stolpii</name>
    <name type="common">Bdellovibrio stolpii</name>
    <dbReference type="NCBI Taxonomy" id="960"/>
    <lineage>
        <taxon>Bacteria</taxon>
        <taxon>Pseudomonadati</taxon>
        <taxon>Bdellovibrionota</taxon>
        <taxon>Bacteriovoracia</taxon>
        <taxon>Bacteriovoracales</taxon>
        <taxon>Bacteriovoracaceae</taxon>
        <taxon>Bacteriovorax</taxon>
    </lineage>
</organism>
<gene>
    <name evidence="1" type="ORF">C0V70_09620</name>
</gene>
<evidence type="ECO:0000313" key="1">
    <source>
        <dbReference type="EMBL" id="AUN98357.1"/>
    </source>
</evidence>
<dbReference type="EMBL" id="CP025704">
    <property type="protein sequence ID" value="AUN98357.1"/>
    <property type="molecule type" value="Genomic_DNA"/>
</dbReference>
<dbReference type="KEGG" id="bsto:C0V70_09620"/>
<protein>
    <submittedName>
        <fullName evidence="1">Uncharacterized protein</fullName>
    </submittedName>
</protein>
<keyword evidence="2" id="KW-1185">Reference proteome</keyword>
<evidence type="ECO:0000313" key="2">
    <source>
        <dbReference type="Proteomes" id="UP000235584"/>
    </source>
</evidence>
<dbReference type="Proteomes" id="UP000235584">
    <property type="component" value="Chromosome"/>
</dbReference>
<sequence length="163" mass="18494">MTSSRLKKNLILWLQLFVVAMGLIRLVGDTFRIKTLDQVGFASGFSPLPLVFSDRQGVEDFAHLIKVDYQTKNGLKKSTVFDQKFYSNIKGPIYLVGTYSVAIAYFPRFPEMLWRPALTYGFCHRGALAQAMNETEEIASVEINIHHLEKSSGHWKESFTCAP</sequence>
<accession>A0A2K9NS90</accession>
<dbReference type="AlphaFoldDB" id="A0A2K9NS90"/>